<dbReference type="OrthoDB" id="265365at2157"/>
<keyword evidence="6" id="KW-0560">Oxidoreductase</keyword>
<evidence type="ECO:0000259" key="11">
    <source>
        <dbReference type="Pfam" id="PF07992"/>
    </source>
</evidence>
<dbReference type="Gene3D" id="3.40.30.10">
    <property type="entry name" value="Glutaredoxin"/>
    <property type="match status" value="1"/>
</dbReference>
<comment type="caution">
    <text evidence="12">The sequence shown here is derived from an EMBL/GenBank/DDBJ whole genome shotgun (WGS) entry which is preliminary data.</text>
</comment>
<accession>A0A830FA67</accession>
<dbReference type="InterPro" id="IPR008255">
    <property type="entry name" value="Pyr_nucl-diS_OxRdtase_2_AS"/>
</dbReference>
<dbReference type="PRINTS" id="PR00469">
    <property type="entry name" value="PNDRDTASEII"/>
</dbReference>
<evidence type="ECO:0000256" key="4">
    <source>
        <dbReference type="ARBA" id="ARBA00022827"/>
    </source>
</evidence>
<keyword evidence="3" id="KW-0285">Flavoprotein</keyword>
<dbReference type="PROSITE" id="PS00195">
    <property type="entry name" value="GLUTAREDOXIN_1"/>
    <property type="match status" value="1"/>
</dbReference>
<dbReference type="PROSITE" id="PS00573">
    <property type="entry name" value="PYRIDINE_REDOX_2"/>
    <property type="match status" value="1"/>
</dbReference>
<dbReference type="GO" id="GO:0016668">
    <property type="term" value="F:oxidoreductase activity, acting on a sulfur group of donors, NAD(P) as acceptor"/>
    <property type="evidence" value="ECO:0007669"/>
    <property type="project" value="UniProtKB-ARBA"/>
</dbReference>
<dbReference type="InterPro" id="IPR050097">
    <property type="entry name" value="Ferredoxin-NADP_redctase_2"/>
</dbReference>
<evidence type="ECO:0000256" key="2">
    <source>
        <dbReference type="ARBA" id="ARBA00022448"/>
    </source>
</evidence>
<protein>
    <submittedName>
        <fullName evidence="12">Thioredoxin reductase</fullName>
    </submittedName>
</protein>
<keyword evidence="4" id="KW-0274">FAD</keyword>
<gene>
    <name evidence="12" type="ORF">GCM10009039_10600</name>
</gene>
<dbReference type="Pfam" id="PF00462">
    <property type="entry name" value="Glutaredoxin"/>
    <property type="match status" value="1"/>
</dbReference>
<dbReference type="PROSITE" id="PS51354">
    <property type="entry name" value="GLUTAREDOXIN_2"/>
    <property type="match status" value="1"/>
</dbReference>
<dbReference type="InterPro" id="IPR036188">
    <property type="entry name" value="FAD/NAD-bd_sf"/>
</dbReference>
<evidence type="ECO:0000313" key="12">
    <source>
        <dbReference type="EMBL" id="GGL54327.1"/>
    </source>
</evidence>
<dbReference type="PANTHER" id="PTHR48105">
    <property type="entry name" value="THIOREDOXIN REDUCTASE 1-RELATED-RELATED"/>
    <property type="match status" value="1"/>
</dbReference>
<dbReference type="InterPro" id="IPR011900">
    <property type="entry name" value="GRX_bact"/>
</dbReference>
<dbReference type="SUPFAM" id="SSF51905">
    <property type="entry name" value="FAD/NAD(P)-binding domain"/>
    <property type="match status" value="1"/>
</dbReference>
<dbReference type="InterPro" id="IPR011767">
    <property type="entry name" value="GLR_AS"/>
</dbReference>
<evidence type="ECO:0000259" key="10">
    <source>
        <dbReference type="Pfam" id="PF00462"/>
    </source>
</evidence>
<keyword evidence="8" id="KW-0676">Redox-active center</keyword>
<keyword evidence="13" id="KW-1185">Reference proteome</keyword>
<dbReference type="CDD" id="cd03418">
    <property type="entry name" value="GRX_GRXb_1_3_like"/>
    <property type="match status" value="1"/>
</dbReference>
<organism evidence="12 13">
    <name type="scientific">Halocalculus aciditolerans</name>
    <dbReference type="NCBI Taxonomy" id="1383812"/>
    <lineage>
        <taxon>Archaea</taxon>
        <taxon>Methanobacteriati</taxon>
        <taxon>Methanobacteriota</taxon>
        <taxon>Stenosarchaea group</taxon>
        <taxon>Halobacteria</taxon>
        <taxon>Halobacteriales</taxon>
        <taxon>Halobacteriaceae</taxon>
        <taxon>Halocalculus</taxon>
    </lineage>
</organism>
<feature type="domain" description="Glutaredoxin" evidence="10">
    <location>
        <begin position="7"/>
        <end position="67"/>
    </location>
</feature>
<comment type="similarity">
    <text evidence="1">Belongs to the glutaredoxin family.</text>
</comment>
<evidence type="ECO:0000256" key="8">
    <source>
        <dbReference type="ARBA" id="ARBA00023284"/>
    </source>
</evidence>
<evidence type="ECO:0000313" key="13">
    <source>
        <dbReference type="Proteomes" id="UP000607197"/>
    </source>
</evidence>
<feature type="domain" description="FAD/NAD(P)-binding" evidence="11">
    <location>
        <begin position="101"/>
        <end position="410"/>
    </location>
</feature>
<evidence type="ECO:0000256" key="9">
    <source>
        <dbReference type="SAM" id="MobiDB-lite"/>
    </source>
</evidence>
<evidence type="ECO:0000256" key="3">
    <source>
        <dbReference type="ARBA" id="ARBA00022630"/>
    </source>
</evidence>
<dbReference type="PRINTS" id="PR00368">
    <property type="entry name" value="FADPNR"/>
</dbReference>
<evidence type="ECO:0000256" key="1">
    <source>
        <dbReference type="ARBA" id="ARBA00007787"/>
    </source>
</evidence>
<reference evidence="12" key="2">
    <citation type="submission" date="2020-09" db="EMBL/GenBank/DDBJ databases">
        <authorList>
            <person name="Sun Q."/>
            <person name="Ohkuma M."/>
        </authorList>
    </citation>
    <scope>NUCLEOTIDE SEQUENCE</scope>
    <source>
        <strain evidence="12">JCM 19596</strain>
    </source>
</reference>
<evidence type="ECO:0000256" key="6">
    <source>
        <dbReference type="ARBA" id="ARBA00023002"/>
    </source>
</evidence>
<dbReference type="GO" id="GO:0045454">
    <property type="term" value="P:cell redox homeostasis"/>
    <property type="evidence" value="ECO:0007669"/>
    <property type="project" value="InterPro"/>
</dbReference>
<dbReference type="InterPro" id="IPR036249">
    <property type="entry name" value="Thioredoxin-like_sf"/>
</dbReference>
<dbReference type="AlphaFoldDB" id="A0A830FA67"/>
<dbReference type="Pfam" id="PF07992">
    <property type="entry name" value="Pyr_redox_2"/>
    <property type="match status" value="1"/>
</dbReference>
<dbReference type="SUPFAM" id="SSF52833">
    <property type="entry name" value="Thioredoxin-like"/>
    <property type="match status" value="1"/>
</dbReference>
<reference evidence="12" key="1">
    <citation type="journal article" date="2014" name="Int. J. Syst. Evol. Microbiol.">
        <title>Complete genome sequence of Corynebacterium casei LMG S-19264T (=DSM 44701T), isolated from a smear-ripened cheese.</title>
        <authorList>
            <consortium name="US DOE Joint Genome Institute (JGI-PGF)"/>
            <person name="Walter F."/>
            <person name="Albersmeier A."/>
            <person name="Kalinowski J."/>
            <person name="Ruckert C."/>
        </authorList>
    </citation>
    <scope>NUCLEOTIDE SEQUENCE</scope>
    <source>
        <strain evidence="12">JCM 19596</strain>
    </source>
</reference>
<dbReference type="Gene3D" id="3.50.50.60">
    <property type="entry name" value="FAD/NAD(P)-binding domain"/>
    <property type="match status" value="2"/>
</dbReference>
<proteinExistence type="inferred from homology"/>
<evidence type="ECO:0000256" key="7">
    <source>
        <dbReference type="ARBA" id="ARBA00023157"/>
    </source>
</evidence>
<dbReference type="InterPro" id="IPR023753">
    <property type="entry name" value="FAD/NAD-binding_dom"/>
</dbReference>
<feature type="region of interest" description="Disordered" evidence="9">
    <location>
        <begin position="417"/>
        <end position="440"/>
    </location>
</feature>
<dbReference type="EMBL" id="BMPG01000001">
    <property type="protein sequence ID" value="GGL54327.1"/>
    <property type="molecule type" value="Genomic_DNA"/>
</dbReference>
<dbReference type="Proteomes" id="UP000607197">
    <property type="component" value="Unassembled WGS sequence"/>
</dbReference>
<evidence type="ECO:0000256" key="5">
    <source>
        <dbReference type="ARBA" id="ARBA00022982"/>
    </source>
</evidence>
<name>A0A830FA67_9EURY</name>
<keyword evidence="7" id="KW-1015">Disulfide bond</keyword>
<keyword evidence="5" id="KW-0249">Electron transport</keyword>
<keyword evidence="2" id="KW-0813">Transport</keyword>
<dbReference type="InterPro" id="IPR002109">
    <property type="entry name" value="Glutaredoxin"/>
</dbReference>
<sequence>MSETPTVEIYTKTDCPYCEKAKDLFDAKGVDYVTYNVTGDDELFAEMKERADGRETAPEVFIDDELIGGWDDTSALDAKGELDEKLGLATDGGDDVEEHRKLIIAGTGISALSAAIYAGRSDNDPLLFEGDEPGGQLTLTTEVENYPGFPEGISGPELINNMKEQAKRFGAEMEHGIIENVDDSQRPFRVELANGDVYTADAVIAASGASARTLGIPGEDDLMGYGVSTCATCDGAFFRGEDMIVVGGGDAAFEEANFLTKFADTVYLVHRREEFRAEDYWQKRLDEKVQAGDIEILTNTELTEVHGTPEDGVSHVDLVRNPDGHPSEKLDDPETESFQMDVGAVFVAIGHTPNTDYLRNTAVETDDDGYLITEGGRGAGQTKTGVPGLFGAGDVVDFHYQQAVTAAGMGSEAALDADDYLEDLPDQPEIEATDAAPADD</sequence>
<dbReference type="RefSeq" id="WP_188976565.1">
    <property type="nucleotide sequence ID" value="NZ_BMPG01000001.1"/>
</dbReference>